<dbReference type="GeneTree" id="ENSGT00940000165349"/>
<accession>W5NNH6</accession>
<dbReference type="AlphaFoldDB" id="W5NNH6"/>
<dbReference type="FunFam" id="3.30.420.40:FF:000018">
    <property type="entry name" value="Actin-like protein (Centractin)"/>
    <property type="match status" value="1"/>
</dbReference>
<dbReference type="Gene3D" id="3.30.420.40">
    <property type="match status" value="2"/>
</dbReference>
<evidence type="ECO:0000313" key="7">
    <source>
        <dbReference type="Proteomes" id="UP000018468"/>
    </source>
</evidence>
<name>W5NNH6_LEPOC</name>
<dbReference type="SUPFAM" id="SSF53067">
    <property type="entry name" value="Actin-like ATPase domain"/>
    <property type="match status" value="2"/>
</dbReference>
<dbReference type="CDD" id="cd13397">
    <property type="entry name" value="ASKHA_NBD_actin_Arp-T1-3"/>
    <property type="match status" value="1"/>
</dbReference>
<reference evidence="6" key="2">
    <citation type="submission" date="2025-08" db="UniProtKB">
        <authorList>
            <consortium name="Ensembl"/>
        </authorList>
    </citation>
    <scope>IDENTIFICATION</scope>
</reference>
<comment type="subcellular location">
    <subcellularLocation>
        <location evidence="1">Cytoplasm</location>
        <location evidence="1">Cytoskeleton</location>
    </subcellularLocation>
</comment>
<dbReference type="SMART" id="SM00268">
    <property type="entry name" value="ACTIN"/>
    <property type="match status" value="1"/>
</dbReference>
<dbReference type="FunFam" id="3.90.640.10:FF:000007">
    <property type="entry name" value="Actin like 7B"/>
    <property type="match status" value="1"/>
</dbReference>
<dbReference type="OMA" id="MWVTLND"/>
<comment type="similarity">
    <text evidence="2 5">Belongs to the actin family.</text>
</comment>
<protein>
    <submittedName>
        <fullName evidence="6">Actin related protein T2</fullName>
    </submittedName>
</protein>
<reference evidence="7" key="1">
    <citation type="submission" date="2011-12" db="EMBL/GenBank/DDBJ databases">
        <title>The Draft Genome of Lepisosteus oculatus.</title>
        <authorList>
            <consortium name="The Broad Institute Genome Assembly &amp; Analysis Group"/>
            <consortium name="Computational R&amp;D Group"/>
            <consortium name="and Sequencing Platform"/>
            <person name="Di Palma F."/>
            <person name="Alfoldi J."/>
            <person name="Johnson J."/>
            <person name="Berlin A."/>
            <person name="Gnerre S."/>
            <person name="Jaffe D."/>
            <person name="MacCallum I."/>
            <person name="Young S."/>
            <person name="Walker B.J."/>
            <person name="Lander E.S."/>
            <person name="Lindblad-Toh K."/>
        </authorList>
    </citation>
    <scope>NUCLEOTIDE SEQUENCE [LARGE SCALE GENOMIC DNA]</scope>
</reference>
<keyword evidence="3" id="KW-0963">Cytoplasm</keyword>
<dbReference type="Bgee" id="ENSLOCG00000018084">
    <property type="expression patterns" value="Expressed in testis and 1 other cell type or tissue"/>
</dbReference>
<dbReference type="STRING" id="7918.ENSLOCP00000022185"/>
<dbReference type="InterPro" id="IPR043129">
    <property type="entry name" value="ATPase_NBD"/>
</dbReference>
<dbReference type="HOGENOM" id="CLU_027965_0_2_1"/>
<keyword evidence="7" id="KW-1185">Reference proteome</keyword>
<dbReference type="eggNOG" id="KOG0676">
    <property type="taxonomic scope" value="Eukaryota"/>
</dbReference>
<dbReference type="GO" id="GO:0015629">
    <property type="term" value="C:actin cytoskeleton"/>
    <property type="evidence" value="ECO:0000318"/>
    <property type="project" value="GO_Central"/>
</dbReference>
<organism evidence="6 7">
    <name type="scientific">Lepisosteus oculatus</name>
    <name type="common">Spotted gar</name>
    <dbReference type="NCBI Taxonomy" id="7918"/>
    <lineage>
        <taxon>Eukaryota</taxon>
        <taxon>Metazoa</taxon>
        <taxon>Chordata</taxon>
        <taxon>Craniata</taxon>
        <taxon>Vertebrata</taxon>
        <taxon>Euteleostomi</taxon>
        <taxon>Actinopterygii</taxon>
        <taxon>Neopterygii</taxon>
        <taxon>Holostei</taxon>
        <taxon>Semionotiformes</taxon>
        <taxon>Lepisosteidae</taxon>
        <taxon>Lepisosteus</taxon>
    </lineage>
</organism>
<dbReference type="InParanoid" id="W5NNH6"/>
<dbReference type="EMBL" id="AHAT01009796">
    <property type="status" value="NOT_ANNOTATED_CDS"/>
    <property type="molecule type" value="Genomic_DNA"/>
</dbReference>
<dbReference type="Ensembl" id="ENSLOCT00000022226.1">
    <property type="protein sequence ID" value="ENSLOCP00000022185.1"/>
    <property type="gene ID" value="ENSLOCG00000018084.1"/>
</dbReference>
<sequence>MFDPKTLDLPAVIIDSGSWVCKGGIAGDCTPRSAVTSVVGRPTGPTSTRATRGCEREYYVGEEARAKDGVLSLNYPLTRGIVQDWDDMEKIWRHVYERDLRMQSSERPVLLTERPLNPLTDREKVTEVMFESFEVPAMFVAVQAVLALYASGRTTGMVLDSGEGVTHVVPVYDGYCLPHAVSRLDVAGKDVSEHLTKLLMASGTAFLGTSDVVEELKERLCYVALDPTSEAEKRTEETEKTFQLPDGNTVKIGNALFRAPEALFHPLDVGVEALGIDKLTWKSITKCDLGIRNTLQANILIAGGSTLFPGFEERLLKEMRLQAPSELSLKIIAPPDRKYSVWLGASILTCLSAFKQMWVTVDDYKEFGPAVVHRKCY</sequence>
<evidence type="ECO:0000256" key="3">
    <source>
        <dbReference type="ARBA" id="ARBA00022490"/>
    </source>
</evidence>
<dbReference type="Proteomes" id="UP000018468">
    <property type="component" value="Linkage group LG25"/>
</dbReference>
<keyword evidence="4" id="KW-0206">Cytoskeleton</keyword>
<evidence type="ECO:0000313" key="6">
    <source>
        <dbReference type="Ensembl" id="ENSLOCP00000022185.1"/>
    </source>
</evidence>
<evidence type="ECO:0000256" key="5">
    <source>
        <dbReference type="RuleBase" id="RU000487"/>
    </source>
</evidence>
<dbReference type="PRINTS" id="PR00190">
    <property type="entry name" value="ACTIN"/>
</dbReference>
<dbReference type="Gene3D" id="3.90.640.10">
    <property type="entry name" value="Actin, Chain A, domain 4"/>
    <property type="match status" value="1"/>
</dbReference>
<evidence type="ECO:0000256" key="2">
    <source>
        <dbReference type="ARBA" id="ARBA00006752"/>
    </source>
</evidence>
<proteinExistence type="inferred from homology"/>
<evidence type="ECO:0000256" key="4">
    <source>
        <dbReference type="ARBA" id="ARBA00023212"/>
    </source>
</evidence>
<reference evidence="6" key="3">
    <citation type="submission" date="2025-09" db="UniProtKB">
        <authorList>
            <consortium name="Ensembl"/>
        </authorList>
    </citation>
    <scope>IDENTIFICATION</scope>
</reference>
<dbReference type="Pfam" id="PF00022">
    <property type="entry name" value="Actin"/>
    <property type="match status" value="2"/>
</dbReference>
<dbReference type="InterPro" id="IPR004000">
    <property type="entry name" value="Actin"/>
</dbReference>
<dbReference type="PANTHER" id="PTHR11937">
    <property type="entry name" value="ACTIN"/>
    <property type="match status" value="1"/>
</dbReference>
<evidence type="ECO:0000256" key="1">
    <source>
        <dbReference type="ARBA" id="ARBA00004245"/>
    </source>
</evidence>